<name>A0A1W1UXP6_DESTI</name>
<evidence type="ECO:0000313" key="2">
    <source>
        <dbReference type="Proteomes" id="UP000192731"/>
    </source>
</evidence>
<sequence>MPWIQIASHKTYNLPEETPNLPFVRLADVEQNPKMIKVHRYYEDDIDFYNKYRSEWSFFAPVQYETDESGKVPGEMWLDGSGEYSPSITSQVYQLRYEFLTEGLISDLIKRYGAWYDGGEFKEIEHPDLDLLIVHEREAAVEIFAGKGKGVIYLRYYGFAEQEKIIENIAQKIFLPSW</sequence>
<dbReference type="AlphaFoldDB" id="A0A1W1UXP6"/>
<accession>A0A1W1UXP6</accession>
<keyword evidence="2" id="KW-1185">Reference proteome</keyword>
<reference evidence="1 2" key="1">
    <citation type="submission" date="2017-04" db="EMBL/GenBank/DDBJ databases">
        <authorList>
            <person name="Afonso C.L."/>
            <person name="Miller P.J."/>
            <person name="Scott M.A."/>
            <person name="Spackman E."/>
            <person name="Goraichik I."/>
            <person name="Dimitrov K.M."/>
            <person name="Suarez D.L."/>
            <person name="Swayne D.E."/>
        </authorList>
    </citation>
    <scope>NUCLEOTIDE SEQUENCE [LARGE SCALE GENOMIC DNA]</scope>
    <source>
        <strain evidence="1 2">DSM 11270</strain>
    </source>
</reference>
<evidence type="ECO:0000313" key="1">
    <source>
        <dbReference type="EMBL" id="SMB85843.1"/>
    </source>
</evidence>
<proteinExistence type="predicted"/>
<dbReference type="RefSeq" id="WP_200805867.1">
    <property type="nucleotide sequence ID" value="NZ_FWWT01000012.1"/>
</dbReference>
<dbReference type="EMBL" id="FWWT01000012">
    <property type="protein sequence ID" value="SMB85843.1"/>
    <property type="molecule type" value="Genomic_DNA"/>
</dbReference>
<organism evidence="1 2">
    <name type="scientific">Desulfonispora thiosulfatigenes DSM 11270</name>
    <dbReference type="NCBI Taxonomy" id="656914"/>
    <lineage>
        <taxon>Bacteria</taxon>
        <taxon>Bacillati</taxon>
        <taxon>Bacillota</taxon>
        <taxon>Clostridia</taxon>
        <taxon>Eubacteriales</taxon>
        <taxon>Peptococcaceae</taxon>
        <taxon>Desulfonispora</taxon>
    </lineage>
</organism>
<dbReference type="STRING" id="656914.SAMN00017405_1681"/>
<gene>
    <name evidence="1" type="ORF">SAMN00017405_1681</name>
</gene>
<protein>
    <submittedName>
        <fullName evidence="1">Uncharacterized protein</fullName>
    </submittedName>
</protein>
<dbReference type="Proteomes" id="UP000192731">
    <property type="component" value="Unassembled WGS sequence"/>
</dbReference>